<feature type="transmembrane region" description="Helical" evidence="1">
    <location>
        <begin position="45"/>
        <end position="64"/>
    </location>
</feature>
<keyword evidence="1" id="KW-0812">Transmembrane</keyword>
<gene>
    <name evidence="4" type="ORF">J2S59_002648</name>
</gene>
<keyword evidence="4" id="KW-0346">Stress response</keyword>
<reference evidence="4 5" key="1">
    <citation type="submission" date="2023-07" db="EMBL/GenBank/DDBJ databases">
        <title>Sequencing the genomes of 1000 actinobacteria strains.</title>
        <authorList>
            <person name="Klenk H.-P."/>
        </authorList>
    </citation>
    <scope>NUCLEOTIDE SEQUENCE [LARGE SCALE GENOMIC DNA]</scope>
    <source>
        <strain evidence="4 5">GD13</strain>
    </source>
</reference>
<dbReference type="Pfam" id="PF10646">
    <property type="entry name" value="Germane"/>
    <property type="match status" value="1"/>
</dbReference>
<evidence type="ECO:0000313" key="5">
    <source>
        <dbReference type="Proteomes" id="UP001240447"/>
    </source>
</evidence>
<dbReference type="InterPro" id="IPR019606">
    <property type="entry name" value="GerMN"/>
</dbReference>
<feature type="domain" description="DUF306" evidence="2">
    <location>
        <begin position="246"/>
        <end position="337"/>
    </location>
</feature>
<dbReference type="InterPro" id="IPR038670">
    <property type="entry name" value="HslJ-like_sf"/>
</dbReference>
<name>A0ABT9NRN3_9ACTN</name>
<organism evidence="4 5">
    <name type="scientific">Nocardioides massiliensis</name>
    <dbReference type="NCBI Taxonomy" id="1325935"/>
    <lineage>
        <taxon>Bacteria</taxon>
        <taxon>Bacillati</taxon>
        <taxon>Actinomycetota</taxon>
        <taxon>Actinomycetes</taxon>
        <taxon>Propionibacteriales</taxon>
        <taxon>Nocardioidaceae</taxon>
        <taxon>Nocardioides</taxon>
    </lineage>
</organism>
<dbReference type="InterPro" id="IPR005184">
    <property type="entry name" value="DUF306_Meta_HslJ"/>
</dbReference>
<protein>
    <submittedName>
        <fullName evidence="4">Heat shock protein HslJ</fullName>
    </submittedName>
</protein>
<sequence length="355" mass="37806">MTDTGNHHLSEQLERAAGRVQVGPPPVDDMVDAAARVRRRNRDGAVVVVVATLALVVGGIGLAVRNGEAPRPPVAGEDRAATGTDADTATVFLPDPATEQREGGCRTWSGLRPEVVSIPGTGDRAQHALQALVSAPDSASHPIGVFSRQDGATYTVRSVVHDGSVITVDIDMDPWDPWPTASLVCAPHGELAIQQVVRTAQAALDSDDPVLLTVNGAPARGMWMYPLNGPAAASATIRNGEGVLEGTWDVVGLVGDSRSSVMPSELQGKVTLTFDDGELLGFTGCNWLQSTYSHRRNDEDGQRLKIEISTVTRAACDVEAPLLDRLNAVRFTTVADGYRYLHAENGMIVAQLRRR</sequence>
<dbReference type="Pfam" id="PF03724">
    <property type="entry name" value="META"/>
    <property type="match status" value="1"/>
</dbReference>
<dbReference type="EMBL" id="JAUSQM010000001">
    <property type="protein sequence ID" value="MDP9822839.1"/>
    <property type="molecule type" value="Genomic_DNA"/>
</dbReference>
<evidence type="ECO:0000259" key="2">
    <source>
        <dbReference type="Pfam" id="PF03724"/>
    </source>
</evidence>
<keyword evidence="1" id="KW-0472">Membrane</keyword>
<comment type="caution">
    <text evidence="4">The sequence shown here is derived from an EMBL/GenBank/DDBJ whole genome shotgun (WGS) entry which is preliminary data.</text>
</comment>
<proteinExistence type="predicted"/>
<dbReference type="Proteomes" id="UP001240447">
    <property type="component" value="Unassembled WGS sequence"/>
</dbReference>
<accession>A0ABT9NRN3</accession>
<evidence type="ECO:0000259" key="3">
    <source>
        <dbReference type="Pfam" id="PF10646"/>
    </source>
</evidence>
<evidence type="ECO:0000256" key="1">
    <source>
        <dbReference type="SAM" id="Phobius"/>
    </source>
</evidence>
<dbReference type="RefSeq" id="WP_068117601.1">
    <property type="nucleotide sequence ID" value="NZ_JAUSQM010000001.1"/>
</dbReference>
<feature type="domain" description="GerMN" evidence="3">
    <location>
        <begin position="120"/>
        <end position="218"/>
    </location>
</feature>
<dbReference type="Gene3D" id="2.40.128.270">
    <property type="match status" value="1"/>
</dbReference>
<evidence type="ECO:0000313" key="4">
    <source>
        <dbReference type="EMBL" id="MDP9822839.1"/>
    </source>
</evidence>
<keyword evidence="1" id="KW-1133">Transmembrane helix</keyword>
<keyword evidence="5" id="KW-1185">Reference proteome</keyword>